<sequence>MKLVKLSTIALVSVIALTATAQVSQAVESTAKVKLEADTATVITPPIVPEPDTPKPDITDEKGPLSIDVAPHFQFADAKVVSGTVTYPLANTNNPYVQVTDTRGKGAGWDLKIKISEFESADKNVLKGAEMSLGFGELRTTNPAGITEAAPTTAASVTLNGAPQSILSAAKATGLGTWANFFNKATTNPTSKLVIPGGSYVGEYTATIDWTLSDTPK</sequence>
<feature type="domain" description="WxL" evidence="2">
    <location>
        <begin position="24"/>
        <end position="216"/>
    </location>
</feature>
<dbReference type="Proteomes" id="UP000674938">
    <property type="component" value="Unassembled WGS sequence"/>
</dbReference>
<keyword evidence="1" id="KW-0732">Signal</keyword>
<feature type="chain" id="PRO_5039060757" evidence="1">
    <location>
        <begin position="22"/>
        <end position="217"/>
    </location>
</feature>
<evidence type="ECO:0000259" key="2">
    <source>
        <dbReference type="Pfam" id="PF13731"/>
    </source>
</evidence>
<proteinExistence type="predicted"/>
<reference evidence="3" key="1">
    <citation type="submission" date="2020-12" db="EMBL/GenBank/DDBJ databases">
        <title>Vagococcus allomyrinae sp. nov. and Enterococcus lavae sp. nov., isolated from the larvae of Allomyrina dichotoma.</title>
        <authorList>
            <person name="Lee S.D."/>
        </authorList>
    </citation>
    <scope>NUCLEOTIDE SEQUENCE</scope>
    <source>
        <strain evidence="3">BWB3-3</strain>
    </source>
</reference>
<protein>
    <submittedName>
        <fullName evidence="3">WxL domain-containing protein</fullName>
    </submittedName>
</protein>
<evidence type="ECO:0000256" key="1">
    <source>
        <dbReference type="SAM" id="SignalP"/>
    </source>
</evidence>
<name>A0A940PCV4_9ENTE</name>
<dbReference type="EMBL" id="JAEEGA010000011">
    <property type="protein sequence ID" value="MBP1042609.1"/>
    <property type="molecule type" value="Genomic_DNA"/>
</dbReference>
<dbReference type="Pfam" id="PF13731">
    <property type="entry name" value="WxL"/>
    <property type="match status" value="1"/>
</dbReference>
<keyword evidence="4" id="KW-1185">Reference proteome</keyword>
<feature type="signal peptide" evidence="1">
    <location>
        <begin position="1"/>
        <end position="21"/>
    </location>
</feature>
<evidence type="ECO:0000313" key="3">
    <source>
        <dbReference type="EMBL" id="MBP1042609.1"/>
    </source>
</evidence>
<dbReference type="AlphaFoldDB" id="A0A940PCV4"/>
<accession>A0A940PCV4</accession>
<dbReference type="RefSeq" id="WP_209529940.1">
    <property type="nucleotide sequence ID" value="NZ_JAEEGA010000011.1"/>
</dbReference>
<organism evidence="3 4">
    <name type="scientific">Vagococcus allomyrinae</name>
    <dbReference type="NCBI Taxonomy" id="2794353"/>
    <lineage>
        <taxon>Bacteria</taxon>
        <taxon>Bacillati</taxon>
        <taxon>Bacillota</taxon>
        <taxon>Bacilli</taxon>
        <taxon>Lactobacillales</taxon>
        <taxon>Enterococcaceae</taxon>
        <taxon>Vagococcus</taxon>
    </lineage>
</organism>
<gene>
    <name evidence="3" type="ORF">I6N95_16455</name>
</gene>
<comment type="caution">
    <text evidence="3">The sequence shown here is derived from an EMBL/GenBank/DDBJ whole genome shotgun (WGS) entry which is preliminary data.</text>
</comment>
<dbReference type="InterPro" id="IPR027994">
    <property type="entry name" value="WxL_dom"/>
</dbReference>
<evidence type="ECO:0000313" key="4">
    <source>
        <dbReference type="Proteomes" id="UP000674938"/>
    </source>
</evidence>